<comment type="caution">
    <text evidence="1">The sequence shown here is derived from an EMBL/GenBank/DDBJ whole genome shotgun (WGS) entry which is preliminary data.</text>
</comment>
<gene>
    <name evidence="1" type="ORF">PUN28_017415</name>
</gene>
<dbReference type="EMBL" id="JADYXP020000020">
    <property type="protein sequence ID" value="KAL0104655.1"/>
    <property type="molecule type" value="Genomic_DNA"/>
</dbReference>
<accession>A0AAW2ERJ2</accession>
<evidence type="ECO:0000313" key="2">
    <source>
        <dbReference type="Proteomes" id="UP001430953"/>
    </source>
</evidence>
<dbReference type="Proteomes" id="UP001430953">
    <property type="component" value="Unassembled WGS sequence"/>
</dbReference>
<dbReference type="AlphaFoldDB" id="A0AAW2ERJ2"/>
<reference evidence="1 2" key="1">
    <citation type="submission" date="2023-03" db="EMBL/GenBank/DDBJ databases">
        <title>High recombination rates correlate with genetic variation in Cardiocondyla obscurior ants.</title>
        <authorList>
            <person name="Errbii M."/>
        </authorList>
    </citation>
    <scope>NUCLEOTIDE SEQUENCE [LARGE SCALE GENOMIC DNA]</scope>
    <source>
        <strain evidence="1">Alpha-2009</strain>
        <tissue evidence="1">Whole body</tissue>
    </source>
</reference>
<keyword evidence="2" id="KW-1185">Reference proteome</keyword>
<sequence>MTIDSIGCLTFLRVSSLFLQGPKSLTVTSVWLRRHGREDASVIAPQFRVISTASRKLFVLSTRIEGPKNRKMTWTSLNTAASFFCRDRGRLERRPDGIKQRQEHRECKLKQRIIARRAS</sequence>
<evidence type="ECO:0000313" key="1">
    <source>
        <dbReference type="EMBL" id="KAL0104655.1"/>
    </source>
</evidence>
<protein>
    <submittedName>
        <fullName evidence="1">Uncharacterized protein</fullName>
    </submittedName>
</protein>
<organism evidence="1 2">
    <name type="scientific">Cardiocondyla obscurior</name>
    <dbReference type="NCBI Taxonomy" id="286306"/>
    <lineage>
        <taxon>Eukaryota</taxon>
        <taxon>Metazoa</taxon>
        <taxon>Ecdysozoa</taxon>
        <taxon>Arthropoda</taxon>
        <taxon>Hexapoda</taxon>
        <taxon>Insecta</taxon>
        <taxon>Pterygota</taxon>
        <taxon>Neoptera</taxon>
        <taxon>Endopterygota</taxon>
        <taxon>Hymenoptera</taxon>
        <taxon>Apocrita</taxon>
        <taxon>Aculeata</taxon>
        <taxon>Formicoidea</taxon>
        <taxon>Formicidae</taxon>
        <taxon>Myrmicinae</taxon>
        <taxon>Cardiocondyla</taxon>
    </lineage>
</organism>
<proteinExistence type="predicted"/>
<name>A0AAW2ERJ2_9HYME</name>